<evidence type="ECO:0000256" key="9">
    <source>
        <dbReference type="ARBA" id="ARBA00030128"/>
    </source>
</evidence>
<evidence type="ECO:0000313" key="14">
    <source>
        <dbReference type="Proteomes" id="UP000179284"/>
    </source>
</evidence>
<keyword evidence="14" id="KW-1185">Reference proteome</keyword>
<dbReference type="InterPro" id="IPR020590">
    <property type="entry name" value="Guanylate_kinase_CS"/>
</dbReference>
<feature type="binding site" evidence="11">
    <location>
        <begin position="12"/>
        <end position="19"/>
    </location>
    <ligand>
        <name>ATP</name>
        <dbReference type="ChEBI" id="CHEBI:30616"/>
    </ligand>
</feature>
<protein>
    <recommendedName>
        <fullName evidence="4 11">Guanylate kinase</fullName>
        <ecNumber evidence="3 11">2.7.4.8</ecNumber>
    </recommendedName>
    <alternativeName>
        <fullName evidence="9 11">GMP kinase</fullName>
    </alternativeName>
</protein>
<dbReference type="Gene3D" id="3.40.50.300">
    <property type="entry name" value="P-loop containing nucleotide triphosphate hydrolases"/>
    <property type="match status" value="1"/>
</dbReference>
<evidence type="ECO:0000256" key="7">
    <source>
        <dbReference type="ARBA" id="ARBA00022777"/>
    </source>
</evidence>
<keyword evidence="5 11" id="KW-0808">Transferase</keyword>
<evidence type="ECO:0000256" key="4">
    <source>
        <dbReference type="ARBA" id="ARBA00016296"/>
    </source>
</evidence>
<dbReference type="PROSITE" id="PS00856">
    <property type="entry name" value="GUANYLATE_KINASE_1"/>
    <property type="match status" value="1"/>
</dbReference>
<evidence type="ECO:0000256" key="3">
    <source>
        <dbReference type="ARBA" id="ARBA00012961"/>
    </source>
</evidence>
<comment type="function">
    <text evidence="1 11">Essential for recycling GMP and indirectly, cGMP.</text>
</comment>
<dbReference type="Pfam" id="PF00625">
    <property type="entry name" value="Guanylate_kin"/>
    <property type="match status" value="1"/>
</dbReference>
<evidence type="ECO:0000256" key="1">
    <source>
        <dbReference type="ARBA" id="ARBA00003531"/>
    </source>
</evidence>
<dbReference type="HAMAP" id="MF_00328">
    <property type="entry name" value="Guanylate_kinase"/>
    <property type="match status" value="1"/>
</dbReference>
<dbReference type="OrthoDB" id="9808150at2"/>
<dbReference type="PANTHER" id="PTHR23117:SF13">
    <property type="entry name" value="GUANYLATE KINASE"/>
    <property type="match status" value="1"/>
</dbReference>
<dbReference type="RefSeq" id="WP_071176230.1">
    <property type="nucleotide sequence ID" value="NZ_CP017831.1"/>
</dbReference>
<dbReference type="FunFam" id="3.30.63.10:FF:000002">
    <property type="entry name" value="Guanylate kinase 1"/>
    <property type="match status" value="1"/>
</dbReference>
<dbReference type="Gene3D" id="3.30.63.10">
    <property type="entry name" value="Guanylate Kinase phosphate binding domain"/>
    <property type="match status" value="1"/>
</dbReference>
<comment type="subcellular location">
    <subcellularLocation>
        <location evidence="11">Cytoplasm</location>
    </subcellularLocation>
</comment>
<evidence type="ECO:0000313" key="13">
    <source>
        <dbReference type="EMBL" id="AOZ96549.1"/>
    </source>
</evidence>
<organism evidence="13 14">
    <name type="scientific">Butyrivibrio hungatei</name>
    <dbReference type="NCBI Taxonomy" id="185008"/>
    <lineage>
        <taxon>Bacteria</taxon>
        <taxon>Bacillati</taxon>
        <taxon>Bacillota</taxon>
        <taxon>Clostridia</taxon>
        <taxon>Lachnospirales</taxon>
        <taxon>Lachnospiraceae</taxon>
        <taxon>Butyrivibrio</taxon>
    </lineage>
</organism>
<dbReference type="GO" id="GO:0005829">
    <property type="term" value="C:cytosol"/>
    <property type="evidence" value="ECO:0007669"/>
    <property type="project" value="TreeGrafter"/>
</dbReference>
<dbReference type="InterPro" id="IPR008145">
    <property type="entry name" value="GK/Ca_channel_bsu"/>
</dbReference>
<dbReference type="SMART" id="SM00072">
    <property type="entry name" value="GuKc"/>
    <property type="match status" value="1"/>
</dbReference>
<reference evidence="14" key="1">
    <citation type="submission" date="2016-10" db="EMBL/GenBank/DDBJ databases">
        <title>The complete genome sequence of the rumen bacterium Butyrivibrio hungatei MB2003.</title>
        <authorList>
            <person name="Palevich N."/>
            <person name="Kelly W.J."/>
            <person name="Leahy S.C."/>
            <person name="Altermann E."/>
            <person name="Rakonjac J."/>
            <person name="Attwood G.T."/>
        </authorList>
    </citation>
    <scope>NUCLEOTIDE SEQUENCE [LARGE SCALE GENOMIC DNA]</scope>
    <source>
        <strain evidence="14">MB2003</strain>
    </source>
</reference>
<feature type="domain" description="Guanylate kinase-like" evidence="12">
    <location>
        <begin position="5"/>
        <end position="183"/>
    </location>
</feature>
<dbReference type="KEGG" id="bhu:bhn_I1516"/>
<keyword evidence="11" id="KW-0963">Cytoplasm</keyword>
<dbReference type="GO" id="GO:0004385">
    <property type="term" value="F:GMP kinase activity"/>
    <property type="evidence" value="ECO:0007669"/>
    <property type="project" value="UniProtKB-UniRule"/>
</dbReference>
<evidence type="ECO:0000256" key="5">
    <source>
        <dbReference type="ARBA" id="ARBA00022679"/>
    </source>
</evidence>
<dbReference type="Proteomes" id="UP000179284">
    <property type="component" value="Chromosome I"/>
</dbReference>
<evidence type="ECO:0000256" key="2">
    <source>
        <dbReference type="ARBA" id="ARBA00005790"/>
    </source>
</evidence>
<dbReference type="CDD" id="cd00071">
    <property type="entry name" value="GMPK"/>
    <property type="match status" value="1"/>
</dbReference>
<dbReference type="NCBIfam" id="TIGR03263">
    <property type="entry name" value="guanyl_kin"/>
    <property type="match status" value="1"/>
</dbReference>
<comment type="similarity">
    <text evidence="2 11">Belongs to the guanylate kinase family.</text>
</comment>
<evidence type="ECO:0000259" key="12">
    <source>
        <dbReference type="PROSITE" id="PS50052"/>
    </source>
</evidence>
<dbReference type="AlphaFoldDB" id="A0A1D9P232"/>
<accession>A0A1D9P232</accession>
<comment type="catalytic activity">
    <reaction evidence="10 11">
        <text>GMP + ATP = GDP + ADP</text>
        <dbReference type="Rhea" id="RHEA:20780"/>
        <dbReference type="ChEBI" id="CHEBI:30616"/>
        <dbReference type="ChEBI" id="CHEBI:58115"/>
        <dbReference type="ChEBI" id="CHEBI:58189"/>
        <dbReference type="ChEBI" id="CHEBI:456216"/>
        <dbReference type="EC" id="2.7.4.8"/>
    </reaction>
</comment>
<dbReference type="InterPro" id="IPR008144">
    <property type="entry name" value="Guanylate_kin-like_dom"/>
</dbReference>
<dbReference type="EMBL" id="CP017831">
    <property type="protein sequence ID" value="AOZ96549.1"/>
    <property type="molecule type" value="Genomic_DNA"/>
</dbReference>
<proteinExistence type="inferred from homology"/>
<evidence type="ECO:0000256" key="10">
    <source>
        <dbReference type="ARBA" id="ARBA00048594"/>
    </source>
</evidence>
<keyword evidence="7 11" id="KW-0418">Kinase</keyword>
<dbReference type="PANTHER" id="PTHR23117">
    <property type="entry name" value="GUANYLATE KINASE-RELATED"/>
    <property type="match status" value="1"/>
</dbReference>
<evidence type="ECO:0000256" key="8">
    <source>
        <dbReference type="ARBA" id="ARBA00022840"/>
    </source>
</evidence>
<dbReference type="EC" id="2.7.4.8" evidence="3 11"/>
<dbReference type="InterPro" id="IPR027417">
    <property type="entry name" value="P-loop_NTPase"/>
</dbReference>
<evidence type="ECO:0000256" key="6">
    <source>
        <dbReference type="ARBA" id="ARBA00022741"/>
    </source>
</evidence>
<dbReference type="GO" id="GO:0005524">
    <property type="term" value="F:ATP binding"/>
    <property type="evidence" value="ECO:0007669"/>
    <property type="project" value="UniProtKB-UniRule"/>
</dbReference>
<dbReference type="PROSITE" id="PS50052">
    <property type="entry name" value="GUANYLATE_KINASE_2"/>
    <property type="match status" value="1"/>
</dbReference>
<keyword evidence="6 11" id="KW-0547">Nucleotide-binding</keyword>
<name>A0A1D9P232_9FIRM</name>
<gene>
    <name evidence="11" type="primary">gmk</name>
    <name evidence="13" type="ORF">bhn_I1516</name>
</gene>
<dbReference type="SUPFAM" id="SSF52540">
    <property type="entry name" value="P-loop containing nucleoside triphosphate hydrolases"/>
    <property type="match status" value="1"/>
</dbReference>
<evidence type="ECO:0000256" key="11">
    <source>
        <dbReference type="HAMAP-Rule" id="MF_00328"/>
    </source>
</evidence>
<keyword evidence="8 11" id="KW-0067">ATP-binding</keyword>
<dbReference type="InterPro" id="IPR017665">
    <property type="entry name" value="Guanylate_kinase"/>
</dbReference>
<sequence>MKRKGIIIVVSGFSGAGKGTIMKELTRKYDQYALSISATTRKPREGEENGREYFFISKEEFEKLIEEDGLIEHAKYVDNYYGTPRKYVEDKLSQGIDVILEIEIQGALQIKERYNDAVLLFVMPPSAKVLEERLRGRGTETDEVIRKRLSRANEEAIGIENYDYIVINDNLQDSVECVHEIISAAHLSPARNQEFINTIRKELGELN</sequence>